<proteinExistence type="predicted"/>
<sequence length="99" mass="11107">MRLIWTKLGVYTPLGGRQVSRKFGGSSSLPSYSCHRLPFIFGPSLSLGRKLVSSWGLVPRAQGLPQSKKTPHMRGYKDLSLMVQNESKCWHSQVLEVYA</sequence>
<keyword evidence="2" id="KW-1185">Reference proteome</keyword>
<reference evidence="1 2" key="1">
    <citation type="submission" date="2021-06" db="EMBL/GenBank/DDBJ databases">
        <authorList>
            <person name="Palmer J.M."/>
        </authorList>
    </citation>
    <scope>NUCLEOTIDE SEQUENCE [LARGE SCALE GENOMIC DNA]</scope>
    <source>
        <strain evidence="1 2">GA_2019</strain>
        <tissue evidence="1">Muscle</tissue>
    </source>
</reference>
<organism evidence="1 2">
    <name type="scientific">Goodea atripinnis</name>
    <dbReference type="NCBI Taxonomy" id="208336"/>
    <lineage>
        <taxon>Eukaryota</taxon>
        <taxon>Metazoa</taxon>
        <taxon>Chordata</taxon>
        <taxon>Craniata</taxon>
        <taxon>Vertebrata</taxon>
        <taxon>Euteleostomi</taxon>
        <taxon>Actinopterygii</taxon>
        <taxon>Neopterygii</taxon>
        <taxon>Teleostei</taxon>
        <taxon>Neoteleostei</taxon>
        <taxon>Acanthomorphata</taxon>
        <taxon>Ovalentaria</taxon>
        <taxon>Atherinomorphae</taxon>
        <taxon>Cyprinodontiformes</taxon>
        <taxon>Goodeidae</taxon>
        <taxon>Goodea</taxon>
    </lineage>
</organism>
<dbReference type="Proteomes" id="UP001476798">
    <property type="component" value="Unassembled WGS sequence"/>
</dbReference>
<dbReference type="EMBL" id="JAHRIO010028036">
    <property type="protein sequence ID" value="MEQ2166982.1"/>
    <property type="molecule type" value="Genomic_DNA"/>
</dbReference>
<gene>
    <name evidence="1" type="ORF">GOODEAATRI_034128</name>
</gene>
<name>A0ABV0N6F4_9TELE</name>
<accession>A0ABV0N6F4</accession>
<evidence type="ECO:0000313" key="2">
    <source>
        <dbReference type="Proteomes" id="UP001476798"/>
    </source>
</evidence>
<protein>
    <submittedName>
        <fullName evidence="1">Uncharacterized protein</fullName>
    </submittedName>
</protein>
<evidence type="ECO:0000313" key="1">
    <source>
        <dbReference type="EMBL" id="MEQ2166982.1"/>
    </source>
</evidence>
<comment type="caution">
    <text evidence="1">The sequence shown here is derived from an EMBL/GenBank/DDBJ whole genome shotgun (WGS) entry which is preliminary data.</text>
</comment>